<keyword evidence="2" id="KW-1185">Reference proteome</keyword>
<dbReference type="RefSeq" id="WP_351959772.1">
    <property type="nucleotide sequence ID" value="NZ_JBEOZM010000016.1"/>
</dbReference>
<evidence type="ECO:0000313" key="1">
    <source>
        <dbReference type="EMBL" id="MER6271391.1"/>
    </source>
</evidence>
<comment type="caution">
    <text evidence="1">The sequence shown here is derived from an EMBL/GenBank/DDBJ whole genome shotgun (WGS) entry which is preliminary data.</text>
</comment>
<sequence length="58" mass="6063">MGRPALITRRTAGLPSAALDDLTSGAEPGLVLDLSAGSAERSWTPSRRSYLLLRPAGL</sequence>
<proteinExistence type="predicted"/>
<organism evidence="1 2">
    <name type="scientific">Streptomyces sp. 900105755</name>
    <dbReference type="NCBI Taxonomy" id="3154389"/>
    <lineage>
        <taxon>Bacteria</taxon>
        <taxon>Bacillati</taxon>
        <taxon>Actinomycetota</taxon>
        <taxon>Actinomycetes</taxon>
        <taxon>Kitasatosporales</taxon>
        <taxon>Streptomycetaceae</taxon>
        <taxon>Streptomyces</taxon>
    </lineage>
</organism>
<evidence type="ECO:0000313" key="2">
    <source>
        <dbReference type="Proteomes" id="UP001490365"/>
    </source>
</evidence>
<accession>A0ABV1TMY6</accession>
<dbReference type="EMBL" id="JBEOZM010000016">
    <property type="protein sequence ID" value="MER6271391.1"/>
    <property type="molecule type" value="Genomic_DNA"/>
</dbReference>
<gene>
    <name evidence="1" type="ORF">ABT211_29475</name>
</gene>
<name>A0ABV1TMY6_9ACTN</name>
<reference evidence="1 2" key="1">
    <citation type="submission" date="2024-06" db="EMBL/GenBank/DDBJ databases">
        <title>The Natural Products Discovery Center: Release of the First 8490 Sequenced Strains for Exploring Actinobacteria Biosynthetic Diversity.</title>
        <authorList>
            <person name="Kalkreuter E."/>
            <person name="Kautsar S.A."/>
            <person name="Yang D."/>
            <person name="Bader C.D."/>
            <person name="Teijaro C.N."/>
            <person name="Fluegel L."/>
            <person name="Davis C.M."/>
            <person name="Simpson J.R."/>
            <person name="Lauterbach L."/>
            <person name="Steele A.D."/>
            <person name="Gui C."/>
            <person name="Meng S."/>
            <person name="Li G."/>
            <person name="Viehrig K."/>
            <person name="Ye F."/>
            <person name="Su P."/>
            <person name="Kiefer A.F."/>
            <person name="Nichols A."/>
            <person name="Cepeda A.J."/>
            <person name="Yan W."/>
            <person name="Fan B."/>
            <person name="Jiang Y."/>
            <person name="Adhikari A."/>
            <person name="Zheng C.-J."/>
            <person name="Schuster L."/>
            <person name="Cowan T.M."/>
            <person name="Smanski M.J."/>
            <person name="Chevrette M.G."/>
            <person name="De Carvalho L.P.S."/>
            <person name="Shen B."/>
        </authorList>
    </citation>
    <scope>NUCLEOTIDE SEQUENCE [LARGE SCALE GENOMIC DNA]</scope>
    <source>
        <strain evidence="1 2">NPDC001694</strain>
    </source>
</reference>
<dbReference type="Proteomes" id="UP001490365">
    <property type="component" value="Unassembled WGS sequence"/>
</dbReference>
<protein>
    <submittedName>
        <fullName evidence="1">Uncharacterized protein</fullName>
    </submittedName>
</protein>